<dbReference type="InterPro" id="IPR036514">
    <property type="entry name" value="SGNH_hydro_sf"/>
</dbReference>
<keyword evidence="4" id="KW-0325">Glycoprotein</keyword>
<evidence type="ECO:0000313" key="7">
    <source>
        <dbReference type="Proteomes" id="UP000251960"/>
    </source>
</evidence>
<proteinExistence type="inferred from homology"/>
<keyword evidence="2 5" id="KW-0732">Signal</keyword>
<dbReference type="InterPro" id="IPR035669">
    <property type="entry name" value="SGNH_plant_lipase-like"/>
</dbReference>
<dbReference type="ExpressionAtlas" id="A0A3L6ET79">
    <property type="expression patterns" value="baseline and differential"/>
</dbReference>
<dbReference type="Pfam" id="PF00657">
    <property type="entry name" value="Lipase_GDSL"/>
    <property type="match status" value="1"/>
</dbReference>
<evidence type="ECO:0000313" key="6">
    <source>
        <dbReference type="EMBL" id="PWZ23773.1"/>
    </source>
</evidence>
<name>A0A3L6ET79_MAIZE</name>
<dbReference type="EMBL" id="NCVQ01000006">
    <property type="protein sequence ID" value="PWZ23773.1"/>
    <property type="molecule type" value="Genomic_DNA"/>
</dbReference>
<sequence length="467" mass="49695">MQTEMAPCSPLILAVALLCAAAAAAAGGFGGPTAQYARVFSFGDSLTDTGNALHLAATAGGPASRPPYGETFFRRATGRASDGRLVIDFIVEALDVPQPTPYLAGTTATGADFRRGVNFAFGGATALDLHFFESRGLGSFVPVSLRNQTVWFHNVLRLLGSARGMQATAKHLSYLVLYSSTVVIDRLMLAEQRKTMATSLFFVGEIGVNDYFIGLNENRTVGEVRTFVPHVVGAIRSVITVRASRLLLCSRSFSLPTRRVKPESPPRLVWHDGIHCYTSAAVQDVISAGAGTVVVPGMIPLGCEPQLLTLYRGSVDAAGYDPESGCITRLNDLAQMHNRDLRRMLAGVRRAHPGTAIVYADLYRAVTEIVVSPRAYGFRHMPLDACCGGGGGAYNYDDAAFCGAAGTAPCADPSEYVSWDGVHYTEAANRLIACSVLEGSHSHAADAPTLSNSSATTEDWLHRIGCV</sequence>
<organism evidence="6 7">
    <name type="scientific">Zea mays</name>
    <name type="common">Maize</name>
    <dbReference type="NCBI Taxonomy" id="4577"/>
    <lineage>
        <taxon>Eukaryota</taxon>
        <taxon>Viridiplantae</taxon>
        <taxon>Streptophyta</taxon>
        <taxon>Embryophyta</taxon>
        <taxon>Tracheophyta</taxon>
        <taxon>Spermatophyta</taxon>
        <taxon>Magnoliopsida</taxon>
        <taxon>Liliopsida</taxon>
        <taxon>Poales</taxon>
        <taxon>Poaceae</taxon>
        <taxon>PACMAD clade</taxon>
        <taxon>Panicoideae</taxon>
        <taxon>Andropogonodae</taxon>
        <taxon>Andropogoneae</taxon>
        <taxon>Tripsacinae</taxon>
        <taxon>Zea</taxon>
    </lineage>
</organism>
<dbReference type="GO" id="GO:0016788">
    <property type="term" value="F:hydrolase activity, acting on ester bonds"/>
    <property type="evidence" value="ECO:0007669"/>
    <property type="project" value="InterPro"/>
</dbReference>
<comment type="similarity">
    <text evidence="1">Belongs to the 'GDSL' lipolytic enzyme family.</text>
</comment>
<dbReference type="Gene3D" id="3.40.50.1110">
    <property type="entry name" value="SGNH hydrolase"/>
    <property type="match status" value="1"/>
</dbReference>
<dbReference type="AlphaFoldDB" id="A0A3L6ET79"/>
<comment type="caution">
    <text evidence="6">The sequence shown here is derived from an EMBL/GenBank/DDBJ whole genome shotgun (WGS) entry which is preliminary data.</text>
</comment>
<keyword evidence="3" id="KW-0378">Hydrolase</keyword>
<accession>A0A3L6ET79</accession>
<dbReference type="Proteomes" id="UP000251960">
    <property type="component" value="Chromosome 5"/>
</dbReference>
<evidence type="ECO:0000256" key="1">
    <source>
        <dbReference type="ARBA" id="ARBA00008668"/>
    </source>
</evidence>
<feature type="signal peptide" evidence="5">
    <location>
        <begin position="1"/>
        <end position="26"/>
    </location>
</feature>
<evidence type="ECO:0000256" key="5">
    <source>
        <dbReference type="SAM" id="SignalP"/>
    </source>
</evidence>
<dbReference type="PANTHER" id="PTHR22835">
    <property type="entry name" value="ZINC FINGER FYVE DOMAIN CONTAINING PROTEIN"/>
    <property type="match status" value="1"/>
</dbReference>
<dbReference type="InterPro" id="IPR001087">
    <property type="entry name" value="GDSL"/>
</dbReference>
<evidence type="ECO:0000256" key="2">
    <source>
        <dbReference type="ARBA" id="ARBA00022729"/>
    </source>
</evidence>
<evidence type="ECO:0000256" key="4">
    <source>
        <dbReference type="ARBA" id="ARBA00023180"/>
    </source>
</evidence>
<protein>
    <submittedName>
        <fullName evidence="6">GDSL esterase/lipase</fullName>
    </submittedName>
</protein>
<dbReference type="PANTHER" id="PTHR22835:SF166">
    <property type="entry name" value="GDSL-LIKE LIPASE_ACYLHYDROLASE FAMILY PROTEIN, EXPRESSED"/>
    <property type="match status" value="1"/>
</dbReference>
<evidence type="ECO:0000256" key="3">
    <source>
        <dbReference type="ARBA" id="ARBA00022801"/>
    </source>
</evidence>
<dbReference type="CDD" id="cd01837">
    <property type="entry name" value="SGNH_plant_lipase_like"/>
    <property type="match status" value="1"/>
</dbReference>
<feature type="chain" id="PRO_5017955633" evidence="5">
    <location>
        <begin position="27"/>
        <end position="467"/>
    </location>
</feature>
<gene>
    <name evidence="6" type="primary">At1g28590_1</name>
    <name evidence="6" type="ORF">Zm00014a_028126</name>
</gene>
<reference evidence="6 7" key="1">
    <citation type="journal article" date="2018" name="Nat. Genet.">
        <title>Extensive intraspecific gene order and gene structural variations between Mo17 and other maize genomes.</title>
        <authorList>
            <person name="Sun S."/>
            <person name="Zhou Y."/>
            <person name="Chen J."/>
            <person name="Shi J."/>
            <person name="Zhao H."/>
            <person name="Zhao H."/>
            <person name="Song W."/>
            <person name="Zhang M."/>
            <person name="Cui Y."/>
            <person name="Dong X."/>
            <person name="Liu H."/>
            <person name="Ma X."/>
            <person name="Jiao Y."/>
            <person name="Wang B."/>
            <person name="Wei X."/>
            <person name="Stein J.C."/>
            <person name="Glaubitz J.C."/>
            <person name="Lu F."/>
            <person name="Yu G."/>
            <person name="Liang C."/>
            <person name="Fengler K."/>
            <person name="Li B."/>
            <person name="Rafalski A."/>
            <person name="Schnable P.S."/>
            <person name="Ware D.H."/>
            <person name="Buckler E.S."/>
            <person name="Lai J."/>
        </authorList>
    </citation>
    <scope>NUCLEOTIDE SEQUENCE [LARGE SCALE GENOMIC DNA]</scope>
    <source>
        <strain evidence="7">cv. Missouri 17</strain>
        <tissue evidence="6">Seedling</tissue>
    </source>
</reference>